<evidence type="ECO:0000313" key="2">
    <source>
        <dbReference type="EMBL" id="GAA3704191.1"/>
    </source>
</evidence>
<dbReference type="SUPFAM" id="SSF55729">
    <property type="entry name" value="Acyl-CoA N-acyltransferases (Nat)"/>
    <property type="match status" value="1"/>
</dbReference>
<comment type="caution">
    <text evidence="2">The sequence shown here is derived from an EMBL/GenBank/DDBJ whole genome shotgun (WGS) entry which is preliminary data.</text>
</comment>
<dbReference type="Gene3D" id="3.40.630.30">
    <property type="match status" value="1"/>
</dbReference>
<dbReference type="PANTHER" id="PTHR31435:SF10">
    <property type="entry name" value="BSR4717 PROTEIN"/>
    <property type="match status" value="1"/>
</dbReference>
<dbReference type="Pfam" id="PF14542">
    <property type="entry name" value="Acetyltransf_CG"/>
    <property type="match status" value="1"/>
</dbReference>
<evidence type="ECO:0000313" key="3">
    <source>
        <dbReference type="Proteomes" id="UP001501536"/>
    </source>
</evidence>
<dbReference type="InterPro" id="IPR045057">
    <property type="entry name" value="Gcn5-rel_NAT"/>
</dbReference>
<proteinExistence type="predicted"/>
<reference evidence="3" key="1">
    <citation type="journal article" date="2019" name="Int. J. Syst. Evol. Microbiol.">
        <title>The Global Catalogue of Microorganisms (GCM) 10K type strain sequencing project: providing services to taxonomists for standard genome sequencing and annotation.</title>
        <authorList>
            <consortium name="The Broad Institute Genomics Platform"/>
            <consortium name="The Broad Institute Genome Sequencing Center for Infectious Disease"/>
            <person name="Wu L."/>
            <person name="Ma J."/>
        </authorList>
    </citation>
    <scope>NUCLEOTIDE SEQUENCE [LARGE SCALE GENOMIC DNA]</scope>
    <source>
        <strain evidence="3">JCM 16961</strain>
    </source>
</reference>
<dbReference type="InterPro" id="IPR016181">
    <property type="entry name" value="Acyl_CoA_acyltransferase"/>
</dbReference>
<organism evidence="2 3">
    <name type="scientific">Zhihengliuella alba</name>
    <dbReference type="NCBI Taxonomy" id="547018"/>
    <lineage>
        <taxon>Bacteria</taxon>
        <taxon>Bacillati</taxon>
        <taxon>Actinomycetota</taxon>
        <taxon>Actinomycetes</taxon>
        <taxon>Micrococcales</taxon>
        <taxon>Micrococcaceae</taxon>
        <taxon>Zhihengliuella</taxon>
    </lineage>
</organism>
<dbReference type="PROSITE" id="PS51729">
    <property type="entry name" value="GNAT_YJDJ"/>
    <property type="match status" value="1"/>
</dbReference>
<dbReference type="PANTHER" id="PTHR31435">
    <property type="entry name" value="PROTEIN NATD1"/>
    <property type="match status" value="1"/>
</dbReference>
<feature type="domain" description="N-acetyltransferase" evidence="1">
    <location>
        <begin position="21"/>
        <end position="113"/>
    </location>
</feature>
<accession>A0ABP7DGW2</accession>
<sequence length="129" mass="14085">MSEEAPHIDGGADQNADILVRHDPDRQRYELVDAGASGEPVVGSAHYRPYGDDARIFFHTVVDDEYSGRGLAGTLAAFALRETVETGLRIIPVCPYIKVYVAKHRDEFGGHVDPVRQEHVDAVQGGDGE</sequence>
<dbReference type="InterPro" id="IPR031165">
    <property type="entry name" value="GNAT_YJDJ"/>
</dbReference>
<dbReference type="Proteomes" id="UP001501536">
    <property type="component" value="Unassembled WGS sequence"/>
</dbReference>
<evidence type="ECO:0000259" key="1">
    <source>
        <dbReference type="PROSITE" id="PS51729"/>
    </source>
</evidence>
<name>A0ABP7DGW2_9MICC</name>
<dbReference type="RefSeq" id="WP_344882955.1">
    <property type="nucleotide sequence ID" value="NZ_BAABCJ010000002.1"/>
</dbReference>
<keyword evidence="3" id="KW-1185">Reference proteome</keyword>
<protein>
    <submittedName>
        <fullName evidence="2">GNAT family N-acetyltransferase</fullName>
    </submittedName>
</protein>
<dbReference type="EMBL" id="BAABCJ010000002">
    <property type="protein sequence ID" value="GAA3704191.1"/>
    <property type="molecule type" value="Genomic_DNA"/>
</dbReference>
<gene>
    <name evidence="2" type="ORF">GCM10022377_17340</name>
</gene>